<evidence type="ECO:0000313" key="2">
    <source>
        <dbReference type="EMBL" id="OMH83331.1"/>
    </source>
</evidence>
<dbReference type="AlphaFoldDB" id="A0A1R1PQW8"/>
<evidence type="ECO:0000313" key="3">
    <source>
        <dbReference type="Proteomes" id="UP000188320"/>
    </source>
</evidence>
<dbReference type="EMBL" id="LSSK01000443">
    <property type="protein sequence ID" value="OMH83331.1"/>
    <property type="molecule type" value="Genomic_DNA"/>
</dbReference>
<organism evidence="2 3">
    <name type="scientific">Zancudomyces culisetae</name>
    <name type="common">Gut fungus</name>
    <name type="synonym">Smittium culisetae</name>
    <dbReference type="NCBI Taxonomy" id="1213189"/>
    <lineage>
        <taxon>Eukaryota</taxon>
        <taxon>Fungi</taxon>
        <taxon>Fungi incertae sedis</taxon>
        <taxon>Zoopagomycota</taxon>
        <taxon>Kickxellomycotina</taxon>
        <taxon>Harpellomycetes</taxon>
        <taxon>Harpellales</taxon>
        <taxon>Legeriomycetaceae</taxon>
        <taxon>Zancudomyces</taxon>
    </lineage>
</organism>
<evidence type="ECO:0000256" key="1">
    <source>
        <dbReference type="SAM" id="Phobius"/>
    </source>
</evidence>
<comment type="caution">
    <text evidence="2">The sequence shown here is derived from an EMBL/GenBank/DDBJ whole genome shotgun (WGS) entry which is preliminary data.</text>
</comment>
<name>A0A1R1PQW8_ZANCU</name>
<accession>A0A1R1PQW8</accession>
<protein>
    <submittedName>
        <fullName evidence="2">Uncharacterized protein</fullName>
    </submittedName>
</protein>
<keyword evidence="1" id="KW-0812">Transmembrane</keyword>
<keyword evidence="3" id="KW-1185">Reference proteome</keyword>
<feature type="transmembrane region" description="Helical" evidence="1">
    <location>
        <begin position="22"/>
        <end position="41"/>
    </location>
</feature>
<dbReference type="Proteomes" id="UP000188320">
    <property type="component" value="Unassembled WGS sequence"/>
</dbReference>
<gene>
    <name evidence="2" type="ORF">AX774_g3165</name>
</gene>
<proteinExistence type="predicted"/>
<sequence>MWLVTKSTTLSTSASPSSALPYFRPQILVYFTLLFTFRFCLRRAVNALISKTCKKLGYISSPNLFFPPPTFSSKSHFARKEINKK</sequence>
<keyword evidence="1" id="KW-1133">Transmembrane helix</keyword>
<reference evidence="3" key="1">
    <citation type="submission" date="2017-01" db="EMBL/GenBank/DDBJ databases">
        <authorList>
            <person name="Wang Y."/>
            <person name="White M."/>
            <person name="Kvist S."/>
            <person name="Moncalvo J.-M."/>
        </authorList>
    </citation>
    <scope>NUCLEOTIDE SEQUENCE [LARGE SCALE GENOMIC DNA]</scope>
    <source>
        <strain evidence="3">COL-18-3</strain>
    </source>
</reference>
<keyword evidence="1" id="KW-0472">Membrane</keyword>